<dbReference type="SMART" id="SM00449">
    <property type="entry name" value="SPRY"/>
    <property type="match status" value="1"/>
</dbReference>
<evidence type="ECO:0000256" key="2">
    <source>
        <dbReference type="SAM" id="MobiDB-lite"/>
    </source>
</evidence>
<dbReference type="InterPro" id="IPR003877">
    <property type="entry name" value="SPRY_dom"/>
</dbReference>
<keyword evidence="1" id="KW-0175">Coiled coil</keyword>
<organism evidence="4 5">
    <name type="scientific">Alosa alosa</name>
    <name type="common">allis shad</name>
    <dbReference type="NCBI Taxonomy" id="278164"/>
    <lineage>
        <taxon>Eukaryota</taxon>
        <taxon>Metazoa</taxon>
        <taxon>Chordata</taxon>
        <taxon>Craniata</taxon>
        <taxon>Vertebrata</taxon>
        <taxon>Euteleostomi</taxon>
        <taxon>Actinopterygii</taxon>
        <taxon>Neopterygii</taxon>
        <taxon>Teleostei</taxon>
        <taxon>Clupei</taxon>
        <taxon>Clupeiformes</taxon>
        <taxon>Clupeoidei</taxon>
        <taxon>Clupeidae</taxon>
        <taxon>Alosa</taxon>
    </lineage>
</organism>
<feature type="coiled-coil region" evidence="1">
    <location>
        <begin position="126"/>
        <end position="178"/>
    </location>
</feature>
<dbReference type="InterPro" id="IPR043136">
    <property type="entry name" value="B30.2/SPRY_sf"/>
</dbReference>
<dbReference type="PANTHER" id="PTHR24103">
    <property type="entry name" value="E3 UBIQUITIN-PROTEIN LIGASE TRIM"/>
    <property type="match status" value="1"/>
</dbReference>
<dbReference type="InterPro" id="IPR001870">
    <property type="entry name" value="B30.2/SPRY"/>
</dbReference>
<dbReference type="SUPFAM" id="SSF49899">
    <property type="entry name" value="Concanavalin A-like lectins/glucanases"/>
    <property type="match status" value="1"/>
</dbReference>
<dbReference type="EMBL" id="JADWDJ010000007">
    <property type="protein sequence ID" value="KAG5278185.1"/>
    <property type="molecule type" value="Genomic_DNA"/>
</dbReference>
<feature type="region of interest" description="Disordered" evidence="2">
    <location>
        <begin position="415"/>
        <end position="437"/>
    </location>
</feature>
<dbReference type="Proteomes" id="UP000823561">
    <property type="component" value="Chromosome 7"/>
</dbReference>
<feature type="domain" description="B30.2/SPRY" evidence="3">
    <location>
        <begin position="211"/>
        <end position="412"/>
    </location>
</feature>
<dbReference type="Gene3D" id="2.60.120.920">
    <property type="match status" value="1"/>
</dbReference>
<reference evidence="4" key="1">
    <citation type="submission" date="2020-10" db="EMBL/GenBank/DDBJ databases">
        <title>Chromosome-scale genome assembly of the Allis shad, Alosa alosa.</title>
        <authorList>
            <person name="Margot Z."/>
            <person name="Christophe K."/>
            <person name="Cabau C."/>
            <person name="Louis A."/>
            <person name="Berthelot C."/>
            <person name="Parey E."/>
            <person name="Roest Crollius H."/>
            <person name="Montfort J."/>
            <person name="Robinson-Rechavi M."/>
            <person name="Bucao C."/>
            <person name="Bouchez O."/>
            <person name="Gislard M."/>
            <person name="Lluch J."/>
            <person name="Milhes M."/>
            <person name="Lampietro C."/>
            <person name="Lopez Roques C."/>
            <person name="Donnadieu C."/>
            <person name="Braasch I."/>
            <person name="Desvignes T."/>
            <person name="Postlethwait J."/>
            <person name="Bobe J."/>
            <person name="Guiguen Y."/>
        </authorList>
    </citation>
    <scope>NUCLEOTIDE SEQUENCE</scope>
    <source>
        <strain evidence="4">M-15738</strain>
        <tissue evidence="4">Blood</tissue>
    </source>
</reference>
<dbReference type="Pfam" id="PF00622">
    <property type="entry name" value="SPRY"/>
    <property type="match status" value="1"/>
</dbReference>
<keyword evidence="5" id="KW-1185">Reference proteome</keyword>
<comment type="caution">
    <text evidence="4">The sequence shown here is derived from an EMBL/GenBank/DDBJ whole genome shotgun (WGS) entry which is preliminary data.</text>
</comment>
<dbReference type="PROSITE" id="PS50188">
    <property type="entry name" value="B302_SPRY"/>
    <property type="match status" value="1"/>
</dbReference>
<accession>A0AAV6GTH9</accession>
<name>A0AAV6GTH9_9TELE</name>
<dbReference type="InterPro" id="IPR003879">
    <property type="entry name" value="Butyrophylin_SPRY"/>
</dbReference>
<dbReference type="AlphaFoldDB" id="A0AAV6GTH9"/>
<protein>
    <recommendedName>
        <fullName evidence="3">B30.2/SPRY domain-containing protein</fullName>
    </recommendedName>
</protein>
<sequence>MDILLEVAAPEPTLPGDLCPAGVDLCGESGHSLSLSCTEELEPDRCCCECGAPGTSVGYRSCHCRDTAQDCEGEIERFVLQFKERPWNHHLIKEASQSAAQHILSQSEQTESQIKEQFEKLHQFLRREEEARIATVREEEERKRKKAKEESEKMDKLIQALTDTIKDIETELDEDEISFLQHYEKTIKRTWKDLQHPEKSYDSLIDVPKHVGNLRFRVWEKMKEICPYFPVSVDPNSASCSLAVSGALTSIGCSGTSPAPQHPLLSPADAERFHPYAAALGSEGVTSGLHQWDVEVGDSANWTLGVAYASVKRREEFEACPEAGLWTVGLRDGVYMAMMSPREVLPMDEDRRRPRVVRVRVDCDAGQVCFSDAERDTHLFTFTHTFTRPLYPYFETICKERHLVVRPQRIHVLVEEIQPPDQDQPAETTSEEEEPNS</sequence>
<evidence type="ECO:0000313" key="5">
    <source>
        <dbReference type="Proteomes" id="UP000823561"/>
    </source>
</evidence>
<evidence type="ECO:0000256" key="1">
    <source>
        <dbReference type="SAM" id="Coils"/>
    </source>
</evidence>
<dbReference type="InterPro" id="IPR013320">
    <property type="entry name" value="ConA-like_dom_sf"/>
</dbReference>
<evidence type="ECO:0000313" key="4">
    <source>
        <dbReference type="EMBL" id="KAG5278185.1"/>
    </source>
</evidence>
<gene>
    <name evidence="4" type="ORF">AALO_G00096140</name>
</gene>
<proteinExistence type="predicted"/>
<dbReference type="InterPro" id="IPR050143">
    <property type="entry name" value="TRIM/RBCC"/>
</dbReference>
<dbReference type="PRINTS" id="PR01407">
    <property type="entry name" value="BUTYPHLNCDUF"/>
</dbReference>
<evidence type="ECO:0000259" key="3">
    <source>
        <dbReference type="PROSITE" id="PS50188"/>
    </source>
</evidence>